<gene>
    <name evidence="2" type="ORF">CO030_01600</name>
</gene>
<dbReference type="AlphaFoldDB" id="A0A2M8FAB8"/>
<dbReference type="GO" id="GO:0016740">
    <property type="term" value="F:transferase activity"/>
    <property type="evidence" value="ECO:0007669"/>
    <property type="project" value="UniProtKB-KW"/>
</dbReference>
<feature type="domain" description="Glycosyltransferase 2-like" evidence="1">
    <location>
        <begin position="7"/>
        <end position="122"/>
    </location>
</feature>
<dbReference type="InterPro" id="IPR050256">
    <property type="entry name" value="Glycosyltransferase_2"/>
</dbReference>
<protein>
    <submittedName>
        <fullName evidence="2">Glycosyl transferase</fullName>
    </submittedName>
</protein>
<dbReference type="Pfam" id="PF00535">
    <property type="entry name" value="Glycos_transf_2"/>
    <property type="match status" value="1"/>
</dbReference>
<name>A0A2M8FAB8_9BACT</name>
<dbReference type="SUPFAM" id="SSF53448">
    <property type="entry name" value="Nucleotide-diphospho-sugar transferases"/>
    <property type="match status" value="1"/>
</dbReference>
<organism evidence="2 3">
    <name type="scientific">Candidatus Magasanikbacteria bacterium CG_4_9_14_0_2_um_filter_42_11</name>
    <dbReference type="NCBI Taxonomy" id="1974643"/>
    <lineage>
        <taxon>Bacteria</taxon>
        <taxon>Candidatus Magasanikiibacteriota</taxon>
    </lineage>
</organism>
<sequence length="225" mass="25785">MKHTYTCIIPFYNESTRILDTLEIVTQVNAFSEIICIDDGSSDNALIDIQKQFPEVQLMTLPTNRGKSDAIAAGLHATETSHIFLIDADLRSLSDEELSSAIKKYETHHLDMLILGRHDSNLFVKMNRGDILFSGQRILSVTDLHHIFSISPDKYQLEIAINTYMRKKNARVAWMPSSLLNTYKSKKWGFFSGVSHELSMAWDIIKYAGPREYLRQIRLFAKQQV</sequence>
<comment type="caution">
    <text evidence="2">The sequence shown here is derived from an EMBL/GenBank/DDBJ whole genome shotgun (WGS) entry which is preliminary data.</text>
</comment>
<dbReference type="InterPro" id="IPR029044">
    <property type="entry name" value="Nucleotide-diphossugar_trans"/>
</dbReference>
<reference evidence="3" key="1">
    <citation type="submission" date="2017-09" db="EMBL/GenBank/DDBJ databases">
        <title>Depth-based differentiation of microbial function through sediment-hosted aquifers and enrichment of novel symbionts in the deep terrestrial subsurface.</title>
        <authorList>
            <person name="Probst A.J."/>
            <person name="Ladd B."/>
            <person name="Jarett J.K."/>
            <person name="Geller-Mcgrath D.E."/>
            <person name="Sieber C.M.K."/>
            <person name="Emerson J.B."/>
            <person name="Anantharaman K."/>
            <person name="Thomas B.C."/>
            <person name="Malmstrom R."/>
            <person name="Stieglmeier M."/>
            <person name="Klingl A."/>
            <person name="Woyke T."/>
            <person name="Ryan C.M."/>
            <person name="Banfield J.F."/>
        </authorList>
    </citation>
    <scope>NUCLEOTIDE SEQUENCE [LARGE SCALE GENOMIC DNA]</scope>
</reference>
<keyword evidence="2" id="KW-0808">Transferase</keyword>
<dbReference type="InterPro" id="IPR001173">
    <property type="entry name" value="Glyco_trans_2-like"/>
</dbReference>
<proteinExistence type="predicted"/>
<evidence type="ECO:0000313" key="3">
    <source>
        <dbReference type="Proteomes" id="UP000231456"/>
    </source>
</evidence>
<dbReference type="EMBL" id="PFRH01000056">
    <property type="protein sequence ID" value="PJC52683.1"/>
    <property type="molecule type" value="Genomic_DNA"/>
</dbReference>
<evidence type="ECO:0000313" key="2">
    <source>
        <dbReference type="EMBL" id="PJC52683.1"/>
    </source>
</evidence>
<accession>A0A2M8FAB8</accession>
<dbReference type="PANTHER" id="PTHR48090:SF7">
    <property type="entry name" value="RFBJ PROTEIN"/>
    <property type="match status" value="1"/>
</dbReference>
<dbReference type="Proteomes" id="UP000231456">
    <property type="component" value="Unassembled WGS sequence"/>
</dbReference>
<evidence type="ECO:0000259" key="1">
    <source>
        <dbReference type="Pfam" id="PF00535"/>
    </source>
</evidence>
<dbReference type="Gene3D" id="3.90.550.10">
    <property type="entry name" value="Spore Coat Polysaccharide Biosynthesis Protein SpsA, Chain A"/>
    <property type="match status" value="1"/>
</dbReference>
<dbReference type="PANTHER" id="PTHR48090">
    <property type="entry name" value="UNDECAPRENYL-PHOSPHATE 4-DEOXY-4-FORMAMIDO-L-ARABINOSE TRANSFERASE-RELATED"/>
    <property type="match status" value="1"/>
</dbReference>